<name>A0A8J3RAE6_9ACTN</name>
<protein>
    <submittedName>
        <fullName evidence="1">Uncharacterized protein</fullName>
    </submittedName>
</protein>
<proteinExistence type="predicted"/>
<sequence>MTSFVGLPTPPGAAGCAFAPDIDREGCVEPATVHVIGRAEGWGWVALHTCGAHLSIAKAGCVEIADEHPAEGCSGEHYAPTTTEEPNR</sequence>
<comment type="caution">
    <text evidence="1">The sequence shown here is derived from an EMBL/GenBank/DDBJ whole genome shotgun (WGS) entry which is preliminary data.</text>
</comment>
<gene>
    <name evidence="1" type="ORF">Mth01_25670</name>
</gene>
<dbReference type="RefSeq" id="WP_204016033.1">
    <property type="nucleotide sequence ID" value="NZ_BOOG01000021.1"/>
</dbReference>
<dbReference type="AlphaFoldDB" id="A0A8J3RAE6"/>
<evidence type="ECO:0000313" key="2">
    <source>
        <dbReference type="Proteomes" id="UP000610966"/>
    </source>
</evidence>
<accession>A0A8J3RAE6</accession>
<keyword evidence="2" id="KW-1185">Reference proteome</keyword>
<dbReference type="Proteomes" id="UP000610966">
    <property type="component" value="Unassembled WGS sequence"/>
</dbReference>
<organism evidence="1 2">
    <name type="scientific">Sphaerimonospora thailandensis</name>
    <dbReference type="NCBI Taxonomy" id="795644"/>
    <lineage>
        <taxon>Bacteria</taxon>
        <taxon>Bacillati</taxon>
        <taxon>Actinomycetota</taxon>
        <taxon>Actinomycetes</taxon>
        <taxon>Streptosporangiales</taxon>
        <taxon>Streptosporangiaceae</taxon>
        <taxon>Sphaerimonospora</taxon>
    </lineage>
</organism>
<dbReference type="EMBL" id="BOOG01000021">
    <property type="protein sequence ID" value="GIH70314.1"/>
    <property type="molecule type" value="Genomic_DNA"/>
</dbReference>
<evidence type="ECO:0000313" key="1">
    <source>
        <dbReference type="EMBL" id="GIH70314.1"/>
    </source>
</evidence>
<reference evidence="1" key="1">
    <citation type="submission" date="2021-01" db="EMBL/GenBank/DDBJ databases">
        <title>Whole genome shotgun sequence of Sphaerimonospora thailandensis NBRC 107569.</title>
        <authorList>
            <person name="Komaki H."/>
            <person name="Tamura T."/>
        </authorList>
    </citation>
    <scope>NUCLEOTIDE SEQUENCE</scope>
    <source>
        <strain evidence="1">NBRC 107569</strain>
    </source>
</reference>